<evidence type="ECO:0000256" key="3">
    <source>
        <dbReference type="ARBA" id="ARBA00022679"/>
    </source>
</evidence>
<evidence type="ECO:0000256" key="6">
    <source>
        <dbReference type="ARBA" id="ARBA00041324"/>
    </source>
</evidence>
<dbReference type="Gene3D" id="3.40.50.170">
    <property type="entry name" value="Formyl transferase, N-terminal domain"/>
    <property type="match status" value="1"/>
</dbReference>
<feature type="region of interest" description="Disordered" evidence="9">
    <location>
        <begin position="127"/>
        <end position="162"/>
    </location>
</feature>
<feature type="compositionally biased region" description="Low complexity" evidence="9">
    <location>
        <begin position="1002"/>
        <end position="1033"/>
    </location>
</feature>
<dbReference type="STRING" id="401625.A0A0P1BPB9"/>
<dbReference type="Pfam" id="PF00551">
    <property type="entry name" value="Formyl_trans_N"/>
    <property type="match status" value="1"/>
</dbReference>
<evidence type="ECO:0000313" key="11">
    <source>
        <dbReference type="EMBL" id="CEH18077.1"/>
    </source>
</evidence>
<dbReference type="InterPro" id="IPR004607">
    <property type="entry name" value="GART"/>
</dbReference>
<feature type="region of interest" description="Disordered" evidence="9">
    <location>
        <begin position="1"/>
        <end position="94"/>
    </location>
</feature>
<dbReference type="OrthoDB" id="5575075at2759"/>
<dbReference type="UniPathway" id="UPA00074">
    <property type="reaction ID" value="UER00126"/>
</dbReference>
<dbReference type="GO" id="GO:0004644">
    <property type="term" value="F:phosphoribosylglycinamide formyltransferase activity"/>
    <property type="evidence" value="ECO:0007669"/>
    <property type="project" value="UniProtKB-EC"/>
</dbReference>
<dbReference type="InterPro" id="IPR001555">
    <property type="entry name" value="GART_AS"/>
</dbReference>
<feature type="compositionally biased region" description="Low complexity" evidence="9">
    <location>
        <begin position="431"/>
        <end position="443"/>
    </location>
</feature>
<evidence type="ECO:0000256" key="8">
    <source>
        <dbReference type="ARBA" id="ARBA00047664"/>
    </source>
</evidence>
<keyword evidence="3 11" id="KW-0808">Transferase</keyword>
<dbReference type="Gene3D" id="3.40.20.10">
    <property type="entry name" value="Severin"/>
    <property type="match status" value="1"/>
</dbReference>
<feature type="region of interest" description="Disordered" evidence="9">
    <location>
        <begin position="181"/>
        <end position="657"/>
    </location>
</feature>
<organism evidence="11 12">
    <name type="scientific">Ceraceosorus bombacis</name>
    <dbReference type="NCBI Taxonomy" id="401625"/>
    <lineage>
        <taxon>Eukaryota</taxon>
        <taxon>Fungi</taxon>
        <taxon>Dikarya</taxon>
        <taxon>Basidiomycota</taxon>
        <taxon>Ustilaginomycotina</taxon>
        <taxon>Exobasidiomycetes</taxon>
        <taxon>Ceraceosorales</taxon>
        <taxon>Ceraceosoraceae</taxon>
        <taxon>Ceraceosorus</taxon>
    </lineage>
</organism>
<feature type="compositionally biased region" description="Polar residues" evidence="9">
    <location>
        <begin position="340"/>
        <end position="358"/>
    </location>
</feature>
<protein>
    <recommendedName>
        <fullName evidence="2">phosphoribosylglycinamide formyltransferase 1</fullName>
        <ecNumber evidence="2">2.1.2.2</ecNumber>
    </recommendedName>
    <alternativeName>
        <fullName evidence="7">5'-phosphoribosylglycinamide transformylase</fullName>
    </alternativeName>
    <alternativeName>
        <fullName evidence="6">GAR transformylase</fullName>
    </alternativeName>
</protein>
<sequence>MDFPRSSPAGYSTLSPHKTGGSGTQTQQELEEEVARSRADRAKRRSRLSGGAAMGSGIANRTDGLPSSTFAASSMDAGAGAGAGADAGAGAGANRSSAGLLARYGGAAGPTGHASANAAGPTSLASFIGGKAAGPRLGKLAGDGRSAPPEYQGATSASEVQQKRALHGMVVGPAGGMAGMMEARKRELANREGQSAGDVVGKTQLERRQTSPTRPSAMASARPELPEPARASTTSSTTIRTQSPSILKSEPLRPASPERKRSWDAPLRASGAVLGGGSSTSTTSNTLRSPSPTRTAISPTRSWQTPLRPASPERHSQPKVQTPALAQPKSPSPSAIASPNLNTTQKVSPAFSPQTPSSAEKPPSASITRLRGRSMVQQRLREAQEREAGSNDSDAAPSLVGDLPQRSGVKKWAPPVKTASASSLPVPMQPPTSQTNTTVPTQTRKWTVPAVKADEASQTSSQKAWTPGKGAQMLPGLGAPRSATEGAAAGRSPSPTRIHPLPVRDPSPERVNIAPIRLPGMGGAVSPFKPRSPVDPDPAEQLAAQKETSEQKLTHLAAGRAKGPKKSARKQPSTQAAAADSTILQGAASDAVSTPVGESIRASHTQTGDQGTTSSILAPPPQDDDPTISRLLGSEQDTFQAIKPSDRASADSTGRMSVREVEEGIRAGLPEAGKQRSTSGKRICVLISGNGSNLQALIDATLLDRDELPNAQISLVVSNRKAAYGLQRAAGANPPIPTLVSALKTYQNKNPGATREEYDEDLALKVMNAHEGLAPDLIVLAGFMHIVSPTFLRAFGHETSEAPGIAPAWAPARGVPIINLHPALPGAFDGAGAIERAYEAFKEGKVDKTGIMVHEVIAEVDRGAPVIVQEIPMRKGESLQELQERMHSVEHGLIVAGAREILQRELQSKVKVQSQEIVNPWATSTVPAKAPSLLEETSSHQTPIQNLPPRPSAPTPVSATFAHARPPAESAFETVDSNAQFASVRDSIAAWGQPTQVSSEDANAPTSAIASAASGSVPPLSSSSSSAGSGAVPRPRRRTLSRPSSVYGGSSPLPDLIEQPEGSVAEAAARWDGQSSSVQQSAVRTRKISSANRPQTMYAAVPPQNQLAAPRDASAAPTRSDSVKKLETQAAQLGAFVNDRSGTVGFSPVSPVVATPTSQDLVKLDLLPISPAPFDAKAFASEHARLMQARSAYLKQLEDVRNTLSVEVISVLPTGSTVTIPEAEQHILYEGETLAVIHRRREASLVRTELFIRTGRASSATNRGPAETARIQDLAKRFNTSVVEVRVGDEPKGLIDAFPQGIVSRFGSRARWDEQSTILYEIRVLPNGATLIEQVDLETSSLCSAFGYIASVVGSPFLWHGLGTTENERESTRALVAPLFSGLFSHDEAEIDVAEYIEGSEDATFWAYFDQEVPYAQSALHAVASADSYTAKGAILYDVRDAKVTPRLDQTYALKSASAHDMDPKTVQIVHSSIETYVLIGQEARSSRQDIDLALRAAETLASSNSTPLTESSGKASQTPAHVVIFPSALPLELKKLLRGWNAAPPSLLEVDSISLMNVLNLRQARTELERHSFDAREVRDLNWLPCGVAPSNVEGHF</sequence>
<feature type="compositionally biased region" description="Polar residues" evidence="9">
    <location>
        <begin position="296"/>
        <end position="305"/>
    </location>
</feature>
<feature type="compositionally biased region" description="Polar residues" evidence="9">
    <location>
        <begin position="935"/>
        <end position="945"/>
    </location>
</feature>
<comment type="pathway">
    <text evidence="1">Purine metabolism; IMP biosynthesis via de novo pathway; N(2)-formyl-N(1)-(5-phospho-D-ribosyl)glycinamide from N(1)-(5-phospho-D-ribosyl)glycinamide (10-formyl THF route): step 1/1.</text>
</comment>
<dbReference type="InterPro" id="IPR036477">
    <property type="entry name" value="Formyl_transf_N_sf"/>
</dbReference>
<feature type="compositionally biased region" description="Low complexity" evidence="9">
    <location>
        <begin position="279"/>
        <end position="295"/>
    </location>
</feature>
<comment type="catalytic activity">
    <reaction evidence="8">
        <text>N(1)-(5-phospho-beta-D-ribosyl)glycinamide + (6R)-10-formyltetrahydrofolate = N(2)-formyl-N(1)-(5-phospho-beta-D-ribosyl)glycinamide + (6S)-5,6,7,8-tetrahydrofolate + H(+)</text>
        <dbReference type="Rhea" id="RHEA:15053"/>
        <dbReference type="ChEBI" id="CHEBI:15378"/>
        <dbReference type="ChEBI" id="CHEBI:57453"/>
        <dbReference type="ChEBI" id="CHEBI:143788"/>
        <dbReference type="ChEBI" id="CHEBI:147286"/>
        <dbReference type="ChEBI" id="CHEBI:195366"/>
        <dbReference type="EC" id="2.1.2.2"/>
    </reaction>
</comment>
<feature type="compositionally biased region" description="Low complexity" evidence="9">
    <location>
        <begin position="228"/>
        <end position="246"/>
    </location>
</feature>
<keyword evidence="12" id="KW-1185">Reference proteome</keyword>
<evidence type="ECO:0000313" key="12">
    <source>
        <dbReference type="Proteomes" id="UP000054845"/>
    </source>
</evidence>
<accession>A0A0P1BPB9</accession>
<proteinExistence type="inferred from homology"/>
<feature type="region of interest" description="Disordered" evidence="9">
    <location>
        <begin position="934"/>
        <end position="960"/>
    </location>
</feature>
<feature type="compositionally biased region" description="Low complexity" evidence="9">
    <location>
        <begin position="326"/>
        <end position="339"/>
    </location>
</feature>
<feature type="region of interest" description="Disordered" evidence="9">
    <location>
        <begin position="993"/>
        <end position="1121"/>
    </location>
</feature>
<dbReference type="InterPro" id="IPR029006">
    <property type="entry name" value="ADF-H/Gelsolin-like_dom_sf"/>
</dbReference>
<evidence type="ECO:0000256" key="2">
    <source>
        <dbReference type="ARBA" id="ARBA00012254"/>
    </source>
</evidence>
<evidence type="ECO:0000256" key="1">
    <source>
        <dbReference type="ARBA" id="ARBA00005054"/>
    </source>
</evidence>
<dbReference type="SUPFAM" id="SSF53328">
    <property type="entry name" value="Formyltransferase"/>
    <property type="match status" value="1"/>
</dbReference>
<keyword evidence="4" id="KW-0658">Purine biosynthesis</keyword>
<dbReference type="SUPFAM" id="SSF55753">
    <property type="entry name" value="Actin depolymerizing proteins"/>
    <property type="match status" value="1"/>
</dbReference>
<dbReference type="InterPro" id="IPR002376">
    <property type="entry name" value="Formyl_transf_N"/>
</dbReference>
<dbReference type="PROSITE" id="PS00373">
    <property type="entry name" value="GART"/>
    <property type="match status" value="1"/>
</dbReference>
<feature type="compositionally biased region" description="Basic and acidic residues" evidence="9">
    <location>
        <begin position="379"/>
        <end position="389"/>
    </location>
</feature>
<dbReference type="PANTHER" id="PTHR43369:SF2">
    <property type="entry name" value="PHOSPHORIBOSYLGLYCINAMIDE FORMYLTRANSFERASE"/>
    <property type="match status" value="1"/>
</dbReference>
<feature type="domain" description="Formyl transferase N-terminal" evidence="10">
    <location>
        <begin position="681"/>
        <end position="895"/>
    </location>
</feature>
<dbReference type="GO" id="GO:0005737">
    <property type="term" value="C:cytoplasm"/>
    <property type="evidence" value="ECO:0007669"/>
    <property type="project" value="TreeGrafter"/>
</dbReference>
<evidence type="ECO:0000256" key="5">
    <source>
        <dbReference type="ARBA" id="ARBA00038440"/>
    </source>
</evidence>
<dbReference type="EMBL" id="CCYA01000269">
    <property type="protein sequence ID" value="CEH18077.1"/>
    <property type="molecule type" value="Genomic_DNA"/>
</dbReference>
<evidence type="ECO:0000256" key="4">
    <source>
        <dbReference type="ARBA" id="ARBA00022755"/>
    </source>
</evidence>
<dbReference type="CDD" id="cd08645">
    <property type="entry name" value="FMT_core_GART"/>
    <property type="match status" value="1"/>
</dbReference>
<comment type="similarity">
    <text evidence="5">Belongs to the GART family.</text>
</comment>
<dbReference type="NCBIfam" id="TIGR00639">
    <property type="entry name" value="PurN"/>
    <property type="match status" value="1"/>
</dbReference>
<dbReference type="GO" id="GO:0006189">
    <property type="term" value="P:'de novo' IMP biosynthetic process"/>
    <property type="evidence" value="ECO:0007669"/>
    <property type="project" value="UniProtKB-UniPathway"/>
</dbReference>
<evidence type="ECO:0000259" key="10">
    <source>
        <dbReference type="Pfam" id="PF00551"/>
    </source>
</evidence>
<evidence type="ECO:0000256" key="9">
    <source>
        <dbReference type="SAM" id="MobiDB-lite"/>
    </source>
</evidence>
<feature type="compositionally biased region" description="Gly residues" evidence="9">
    <location>
        <begin position="79"/>
        <end position="91"/>
    </location>
</feature>
<dbReference type="Proteomes" id="UP000054845">
    <property type="component" value="Unassembled WGS sequence"/>
</dbReference>
<dbReference type="EC" id="2.1.2.2" evidence="2"/>
<name>A0A0P1BPB9_9BASI</name>
<evidence type="ECO:0000256" key="7">
    <source>
        <dbReference type="ARBA" id="ARBA00041682"/>
    </source>
</evidence>
<reference evidence="11 12" key="1">
    <citation type="submission" date="2014-09" db="EMBL/GenBank/DDBJ databases">
        <authorList>
            <person name="Magalhaes I.L.F."/>
            <person name="Oliveira U."/>
            <person name="Santos F.R."/>
            <person name="Vidigal T.H.D.A."/>
            <person name="Brescovit A.D."/>
            <person name="Santos A.J."/>
        </authorList>
    </citation>
    <scope>NUCLEOTIDE SEQUENCE [LARGE SCALE GENOMIC DNA]</scope>
</reference>
<feature type="compositionally biased region" description="Polar residues" evidence="9">
    <location>
        <begin position="602"/>
        <end position="616"/>
    </location>
</feature>
<dbReference type="PANTHER" id="PTHR43369">
    <property type="entry name" value="PHOSPHORIBOSYLGLYCINAMIDE FORMYLTRANSFERASE"/>
    <property type="match status" value="1"/>
</dbReference>
<feature type="compositionally biased region" description="Polar residues" evidence="9">
    <location>
        <begin position="1073"/>
        <end position="1095"/>
    </location>
</feature>
<dbReference type="HAMAP" id="MF_01930">
    <property type="entry name" value="PurN"/>
    <property type="match status" value="1"/>
</dbReference>